<dbReference type="GO" id="GO:0032222">
    <property type="term" value="P:regulation of synaptic transmission, cholinergic"/>
    <property type="evidence" value="ECO:0007669"/>
    <property type="project" value="InterPro"/>
</dbReference>
<dbReference type="PANTHER" id="PTHR46013:SF7">
    <property type="entry name" value="IG-LIKE DOMAIN-CONTAINING PROTEIN"/>
    <property type="match status" value="1"/>
</dbReference>
<dbReference type="InterPro" id="IPR007110">
    <property type="entry name" value="Ig-like_dom"/>
</dbReference>
<dbReference type="InterPro" id="IPR013783">
    <property type="entry name" value="Ig-like_fold"/>
</dbReference>
<organism evidence="4 5">
    <name type="scientific">Arctia plantaginis</name>
    <name type="common">Wood tiger moth</name>
    <name type="synonym">Phalaena plantaginis</name>
    <dbReference type="NCBI Taxonomy" id="874455"/>
    <lineage>
        <taxon>Eukaryota</taxon>
        <taxon>Metazoa</taxon>
        <taxon>Ecdysozoa</taxon>
        <taxon>Arthropoda</taxon>
        <taxon>Hexapoda</taxon>
        <taxon>Insecta</taxon>
        <taxon>Pterygota</taxon>
        <taxon>Neoptera</taxon>
        <taxon>Endopterygota</taxon>
        <taxon>Lepidoptera</taxon>
        <taxon>Glossata</taxon>
        <taxon>Ditrysia</taxon>
        <taxon>Noctuoidea</taxon>
        <taxon>Erebidae</taxon>
        <taxon>Arctiinae</taxon>
        <taxon>Arctia</taxon>
    </lineage>
</organism>
<dbReference type="InterPro" id="IPR003599">
    <property type="entry name" value="Ig_sub"/>
</dbReference>
<dbReference type="EMBL" id="CADEBC010000346">
    <property type="protein sequence ID" value="CAB3228526.1"/>
    <property type="molecule type" value="Genomic_DNA"/>
</dbReference>
<dbReference type="InterPro" id="IPR003598">
    <property type="entry name" value="Ig_sub2"/>
</dbReference>
<evidence type="ECO:0000256" key="1">
    <source>
        <dbReference type="ARBA" id="ARBA00022729"/>
    </source>
</evidence>
<dbReference type="Proteomes" id="UP000494106">
    <property type="component" value="Unassembled WGS sequence"/>
</dbReference>
<dbReference type="Pfam" id="PF17064">
    <property type="entry name" value="QVR"/>
    <property type="match status" value="1"/>
</dbReference>
<dbReference type="PANTHER" id="PTHR46013">
    <property type="entry name" value="VASCULAR CELL ADHESION MOLECULE 1"/>
    <property type="match status" value="1"/>
</dbReference>
<feature type="domain" description="Ig-like" evidence="3">
    <location>
        <begin position="296"/>
        <end position="400"/>
    </location>
</feature>
<evidence type="ECO:0000313" key="4">
    <source>
        <dbReference type="EMBL" id="CAB3228526.1"/>
    </source>
</evidence>
<dbReference type="PROSITE" id="PS50835">
    <property type="entry name" value="IG_LIKE"/>
    <property type="match status" value="1"/>
</dbReference>
<keyword evidence="2" id="KW-0325">Glycoprotein</keyword>
<sequence>MVQVQRLDGTGIRKNLSFFLINFISLTCKSVFSRQWKPFELTVCYGKSSKSANSTNDTNVIDVIEGSSVQLWCHYCNTKEDYNPKLWFYRPRGMMKQTMKEIQTRDDVVDKNMSITLSHILSLNYFRPNYSGVYTCKRYDNGHKSKFTYVLEGVLYVEVSPKVGTYTQWQEYKRMYIDPVNKKFKVSQEEPFKSFRKQYNTIVKVYTVWDNWSECQAIDVHLKGKRKRLGKCRICPVNNTIESTHKAIPNNIVNSYLADAYDVPCRSIKLNEALPEISRIVRNIPEFEAEEICSMPRKTENKTGNGNSKHKTTQQVMEDSHVTLMCNEVNPNSDLKWFKDKKMLKSLYGNIFNRREDEPHISIDASNSLHILHISKNEEGNYTCSINGKKVKQFEVKEVQSLNKRCNRCRSRGDNGTCKDPFPLNVTEADAEVGLHIVACPSGWCGKLIEGTIGAFRQDDYGTATERMCLQRPPSDYEERCAYTMWNRKKVYMCFCNGDLCNAAGGVSSYPLLLTLAVLCPVYNYLI</sequence>
<protein>
    <recommendedName>
        <fullName evidence="3">Ig-like domain-containing protein</fullName>
    </recommendedName>
</protein>
<evidence type="ECO:0000313" key="5">
    <source>
        <dbReference type="Proteomes" id="UP000494106"/>
    </source>
</evidence>
<evidence type="ECO:0000256" key="2">
    <source>
        <dbReference type="ARBA" id="ARBA00023180"/>
    </source>
</evidence>
<comment type="caution">
    <text evidence="4">The sequence shown here is derived from an EMBL/GenBank/DDBJ whole genome shotgun (WGS) entry which is preliminary data.</text>
</comment>
<dbReference type="SMART" id="SM00409">
    <property type="entry name" value="IG"/>
    <property type="match status" value="2"/>
</dbReference>
<dbReference type="SMART" id="SM00408">
    <property type="entry name" value="IGc2"/>
    <property type="match status" value="1"/>
</dbReference>
<dbReference type="AlphaFoldDB" id="A0A8S0Z9J4"/>
<proteinExistence type="predicted"/>
<dbReference type="GO" id="GO:0030431">
    <property type="term" value="P:sleep"/>
    <property type="evidence" value="ECO:0007669"/>
    <property type="project" value="InterPro"/>
</dbReference>
<keyword evidence="1" id="KW-0732">Signal</keyword>
<dbReference type="InterPro" id="IPR036179">
    <property type="entry name" value="Ig-like_dom_sf"/>
</dbReference>
<gene>
    <name evidence="4" type="ORF">APLA_LOCUS3661</name>
</gene>
<dbReference type="OrthoDB" id="9988013at2759"/>
<evidence type="ECO:0000259" key="3">
    <source>
        <dbReference type="PROSITE" id="PS50835"/>
    </source>
</evidence>
<reference evidence="4 5" key="1">
    <citation type="submission" date="2020-04" db="EMBL/GenBank/DDBJ databases">
        <authorList>
            <person name="Wallbank WR R."/>
            <person name="Pardo Diaz C."/>
            <person name="Kozak K."/>
            <person name="Martin S."/>
            <person name="Jiggins C."/>
            <person name="Moest M."/>
            <person name="Warren A I."/>
            <person name="Byers J.R.P. K."/>
            <person name="Montejo-Kovacevich G."/>
            <person name="Yen C E."/>
        </authorList>
    </citation>
    <scope>NUCLEOTIDE SEQUENCE [LARGE SCALE GENOMIC DNA]</scope>
</reference>
<accession>A0A8S0Z9J4</accession>
<dbReference type="CDD" id="cd23589">
    <property type="entry name" value="TFP_LU_ECD_Rtv"/>
    <property type="match status" value="1"/>
</dbReference>
<name>A0A8S0Z9J4_ARCPL</name>
<dbReference type="Pfam" id="PF13927">
    <property type="entry name" value="Ig_3"/>
    <property type="match status" value="1"/>
</dbReference>
<dbReference type="SUPFAM" id="SSF48726">
    <property type="entry name" value="Immunoglobulin"/>
    <property type="match status" value="2"/>
</dbReference>
<dbReference type="InterPro" id="IPR031424">
    <property type="entry name" value="QVR-like"/>
</dbReference>
<dbReference type="Gene3D" id="2.60.40.10">
    <property type="entry name" value="Immunoglobulins"/>
    <property type="match status" value="2"/>
</dbReference>
<keyword evidence="5" id="KW-1185">Reference proteome</keyword>